<proteinExistence type="predicted"/>
<dbReference type="SMART" id="SM00320">
    <property type="entry name" value="WD40"/>
    <property type="match status" value="3"/>
</dbReference>
<dbReference type="InterPro" id="IPR006594">
    <property type="entry name" value="LisH"/>
</dbReference>
<dbReference type="InterPro" id="IPR015943">
    <property type="entry name" value="WD40/YVTN_repeat-like_dom_sf"/>
</dbReference>
<dbReference type="InterPro" id="IPR001680">
    <property type="entry name" value="WD40_rpt"/>
</dbReference>
<dbReference type="EMBL" id="JAPUFD010000007">
    <property type="protein sequence ID" value="MDI1488447.1"/>
    <property type="molecule type" value="Genomic_DNA"/>
</dbReference>
<dbReference type="SUPFAM" id="SSF50978">
    <property type="entry name" value="WD40 repeat-like"/>
    <property type="match status" value="1"/>
</dbReference>
<dbReference type="AlphaFoldDB" id="A0AA43TXV6"/>
<sequence length="450" mass="49372">MPAVDSPALLVAKFLQANGYSETLQAFISEAGLSHDVGMIEKATFTLEDLLHEKQQFDLSLQFEKAGIEDERPAWLLPASVNPATLHSSRQLLLASTADRHLHIISPLAPSFHLSDSLTDLHDSPILSCAPVSQSELISLTSSMSGQVVIYHHGDDRLLDRRRDHQKYVVQVATHVAEDHTWVATAGWDGRVFVYLVYAEGGYQLGNPVSTLSLPTNPEAVIFVREDPAARPLLLLTRRDSTHLHYYCLPPLDQHRPSLANPCRHETGILKLVGKQNLAPHSNSWVAFSPSSIAVCPIDSSLLAVATSTVPHMILLLVRLLWPSKFLDELQTPEQTTQASQAVANLRIQEVEHAAILVCMSTLAPQTPYSTPQVVWRPSGSGVWVNGDDGALRGIEAKTGKIITTLKDGHEPGSKIRSVWCGGIEDDKGNRPEWVVSGGFDHRLVAWSIL</sequence>
<gene>
    <name evidence="1" type="ORF">OHK93_007722</name>
</gene>
<evidence type="ECO:0000313" key="2">
    <source>
        <dbReference type="Proteomes" id="UP001161017"/>
    </source>
</evidence>
<dbReference type="Proteomes" id="UP001161017">
    <property type="component" value="Unassembled WGS sequence"/>
</dbReference>
<reference evidence="1" key="1">
    <citation type="journal article" date="2023" name="Genome Biol. Evol.">
        <title>First Whole Genome Sequence and Flow Cytometry Genome Size Data for the Lichen-Forming Fungus Ramalina farinacea (Ascomycota).</title>
        <authorList>
            <person name="Llewellyn T."/>
            <person name="Mian S."/>
            <person name="Hill R."/>
            <person name="Leitch I.J."/>
            <person name="Gaya E."/>
        </authorList>
    </citation>
    <scope>NUCLEOTIDE SEQUENCE</scope>
    <source>
        <strain evidence="1">LIQ254RAFAR</strain>
    </source>
</reference>
<evidence type="ECO:0008006" key="3">
    <source>
        <dbReference type="Google" id="ProtNLM"/>
    </source>
</evidence>
<accession>A0AA43TXV6</accession>
<dbReference type="InterPro" id="IPR036322">
    <property type="entry name" value="WD40_repeat_dom_sf"/>
</dbReference>
<evidence type="ECO:0000313" key="1">
    <source>
        <dbReference type="EMBL" id="MDI1488447.1"/>
    </source>
</evidence>
<keyword evidence="2" id="KW-1185">Reference proteome</keyword>
<comment type="caution">
    <text evidence="1">The sequence shown here is derived from an EMBL/GenBank/DDBJ whole genome shotgun (WGS) entry which is preliminary data.</text>
</comment>
<protein>
    <recommendedName>
        <fullName evidence="3">LisH domain-containing protein</fullName>
    </recommendedName>
</protein>
<dbReference type="PROSITE" id="PS50896">
    <property type="entry name" value="LISH"/>
    <property type="match status" value="1"/>
</dbReference>
<name>A0AA43TXV6_9LECA</name>
<organism evidence="1 2">
    <name type="scientific">Ramalina farinacea</name>
    <dbReference type="NCBI Taxonomy" id="258253"/>
    <lineage>
        <taxon>Eukaryota</taxon>
        <taxon>Fungi</taxon>
        <taxon>Dikarya</taxon>
        <taxon>Ascomycota</taxon>
        <taxon>Pezizomycotina</taxon>
        <taxon>Lecanoromycetes</taxon>
        <taxon>OSLEUM clade</taxon>
        <taxon>Lecanoromycetidae</taxon>
        <taxon>Lecanorales</taxon>
        <taxon>Lecanorineae</taxon>
        <taxon>Ramalinaceae</taxon>
        <taxon>Ramalina</taxon>
    </lineage>
</organism>
<dbReference type="Gene3D" id="2.130.10.10">
    <property type="entry name" value="YVTN repeat-like/Quinoprotein amine dehydrogenase"/>
    <property type="match status" value="1"/>
</dbReference>